<dbReference type="EMBL" id="CAJNOJ010000839">
    <property type="protein sequence ID" value="CAF1527733.1"/>
    <property type="molecule type" value="Genomic_DNA"/>
</dbReference>
<evidence type="ECO:0000313" key="3">
    <source>
        <dbReference type="Proteomes" id="UP000663828"/>
    </source>
</evidence>
<protein>
    <recommendedName>
        <fullName evidence="5">Peptidase C39-like domain-containing protein</fullName>
    </recommendedName>
</protein>
<evidence type="ECO:0000313" key="1">
    <source>
        <dbReference type="EMBL" id="CAF1527733.1"/>
    </source>
</evidence>
<evidence type="ECO:0000313" key="2">
    <source>
        <dbReference type="EMBL" id="CAF1585954.1"/>
    </source>
</evidence>
<reference evidence="1" key="1">
    <citation type="submission" date="2021-02" db="EMBL/GenBank/DDBJ databases">
        <authorList>
            <person name="Nowell W R."/>
        </authorList>
    </citation>
    <scope>NUCLEOTIDE SEQUENCE</scope>
</reference>
<sequence>MEAKANTDSDKFDQRSILLDIPPRLQWENGNGYCGETAIQSFGLYYGAWISQQLVRDINKGEYLLHKLSTDDCRDPLNTLSVLGFTYDVWDWKNSPQPQFHDYCCWIKRSIIKGYPVMFVVYLRYFHDEFYDHIMPAFGVRFRDENQYDSDDVLIFCNLYHDKLIERQMNENDFIATRKTCAKHCGEGGCIPFGIDYGISVTGIRDEDHVTLPVSLSVSAWNEPNLHPAYNEQPVEMDGTVTIRHLTVGQEYTVLRYSSYEYVPTKGTVKDYLASNFDTKHDFVANDTIYSYVDCKKIPSTGSVYYRCVSQLHKQIDE</sequence>
<dbReference type="Proteomes" id="UP000663828">
    <property type="component" value="Unassembled WGS sequence"/>
</dbReference>
<evidence type="ECO:0008006" key="5">
    <source>
        <dbReference type="Google" id="ProtNLM"/>
    </source>
</evidence>
<evidence type="ECO:0000313" key="4">
    <source>
        <dbReference type="Proteomes" id="UP000663852"/>
    </source>
</evidence>
<dbReference type="OrthoDB" id="9983324at2759"/>
<dbReference type="EMBL" id="CAJNOR010006108">
    <property type="protein sequence ID" value="CAF1585954.1"/>
    <property type="molecule type" value="Genomic_DNA"/>
</dbReference>
<proteinExistence type="predicted"/>
<keyword evidence="3" id="KW-1185">Reference proteome</keyword>
<dbReference type="AlphaFoldDB" id="A0A815UUR9"/>
<accession>A0A815UUR9</accession>
<gene>
    <name evidence="1" type="ORF">EDS130_LOCUS44329</name>
    <name evidence="2" type="ORF">XAT740_LOCUS46022</name>
</gene>
<organism evidence="1 4">
    <name type="scientific">Adineta ricciae</name>
    <name type="common">Rotifer</name>
    <dbReference type="NCBI Taxonomy" id="249248"/>
    <lineage>
        <taxon>Eukaryota</taxon>
        <taxon>Metazoa</taxon>
        <taxon>Spiralia</taxon>
        <taxon>Gnathifera</taxon>
        <taxon>Rotifera</taxon>
        <taxon>Eurotatoria</taxon>
        <taxon>Bdelloidea</taxon>
        <taxon>Adinetida</taxon>
        <taxon>Adinetidae</taxon>
        <taxon>Adineta</taxon>
    </lineage>
</organism>
<dbReference type="Proteomes" id="UP000663852">
    <property type="component" value="Unassembled WGS sequence"/>
</dbReference>
<name>A0A815UUR9_ADIRI</name>
<comment type="caution">
    <text evidence="1">The sequence shown here is derived from an EMBL/GenBank/DDBJ whole genome shotgun (WGS) entry which is preliminary data.</text>
</comment>